<dbReference type="GO" id="GO:0003723">
    <property type="term" value="F:RNA binding"/>
    <property type="evidence" value="ECO:0007669"/>
    <property type="project" value="InterPro"/>
</dbReference>
<proteinExistence type="predicted"/>
<sequence>MRNISKSLDGQVLRQLRSAARLDYGVSALLLHHFTKHRLPLQARQLHARLILCSVPPDNYLGSKLITLYSKTNNLKDACRVFDKIPHKNTFSYNAMLMTYSLHKQHIDVLNLFSSLSSSSSVNARPDNFSITCLLKSLSSLLFTDVKLGKEVHSFVLRGGFDADLFVENALITYYSKCDDLVLARKVFNRMTERDLVTWNSMIAGYSQAGFYEECKRLFREMMDFSGFRPDGVTVVCILQACGQTKDLVFGMEVHRLIVDNQVEMDIWICNALIDLYAKCGSLDYARELFDEMSEKDEVTYGAIISGFMSHGHVDQGLGLFREMKNQLLSTWNAVISGLVQNNRHEGVLDLVREMQELGFRPNAVTLSSILPTLSYFSSLKGGKEAHAYAIKNGFEGNIYVSTAIIDMYAKSGYLSGAQSVFDQSKGRSLIIWTAIISAYAVHGDANLALSFFHDMLNSGIQPDSVTFIAVLGACAHCGMVDEAWQIFETMFKKYGIQPVVEHYACMVGALSRSGRLSEAKEFVSKMPIEPSAKVWGALLHGASVSGDVELGKFISDHLFEIEPENTGTYVIMANLYSQAERWKEADVVRERMDKVGLKKLPGSSWIETSKGLRSFIATDRSSENSAEICAILEGLLGMIRDEGNLQEELHEDSLFG</sequence>
<evidence type="ECO:0008006" key="5">
    <source>
        <dbReference type="Google" id="ProtNLM"/>
    </source>
</evidence>
<dbReference type="GO" id="GO:0009451">
    <property type="term" value="P:RNA modification"/>
    <property type="evidence" value="ECO:0007669"/>
    <property type="project" value="InterPro"/>
</dbReference>
<dbReference type="EMBL" id="KK914761">
    <property type="protein sequence ID" value="KDP29045.1"/>
    <property type="molecule type" value="Genomic_DNA"/>
</dbReference>
<dbReference type="Pfam" id="PF13041">
    <property type="entry name" value="PPR_2"/>
    <property type="match status" value="2"/>
</dbReference>
<dbReference type="InterPro" id="IPR046848">
    <property type="entry name" value="E_motif"/>
</dbReference>
<dbReference type="KEGG" id="jcu:105642141"/>
<dbReference type="PANTHER" id="PTHR47926">
    <property type="entry name" value="PENTATRICOPEPTIDE REPEAT-CONTAINING PROTEIN"/>
    <property type="match status" value="1"/>
</dbReference>
<keyword evidence="4" id="KW-1185">Reference proteome</keyword>
<feature type="repeat" description="PPR" evidence="2">
    <location>
        <begin position="464"/>
        <end position="499"/>
    </location>
</feature>
<evidence type="ECO:0000256" key="2">
    <source>
        <dbReference type="PROSITE-ProRule" id="PRU00708"/>
    </source>
</evidence>
<dbReference type="OrthoDB" id="185373at2759"/>
<dbReference type="FunFam" id="1.25.40.10:FF:001537">
    <property type="entry name" value="Pentatricopeptide repeat-containing protein At2g37310"/>
    <property type="match status" value="1"/>
</dbReference>
<dbReference type="InterPro" id="IPR002885">
    <property type="entry name" value="PPR_rpt"/>
</dbReference>
<protein>
    <recommendedName>
        <fullName evidence="5">Pentatricopeptide repeat-containing protein</fullName>
    </recommendedName>
</protein>
<dbReference type="FunFam" id="1.25.40.10:FF:000090">
    <property type="entry name" value="Pentatricopeptide repeat-containing protein, chloroplastic"/>
    <property type="match status" value="1"/>
</dbReference>
<dbReference type="Pfam" id="PF20431">
    <property type="entry name" value="E_motif"/>
    <property type="match status" value="1"/>
</dbReference>
<dbReference type="Proteomes" id="UP000027138">
    <property type="component" value="Unassembled WGS sequence"/>
</dbReference>
<dbReference type="InterPro" id="IPR011990">
    <property type="entry name" value="TPR-like_helical_dom_sf"/>
</dbReference>
<gene>
    <name evidence="3" type="ORF">JCGZ_16434</name>
</gene>
<evidence type="ECO:0000313" key="4">
    <source>
        <dbReference type="Proteomes" id="UP000027138"/>
    </source>
</evidence>
<name>A0A067K9S1_JATCU</name>
<dbReference type="STRING" id="180498.A0A067K9S1"/>
<reference evidence="3 4" key="1">
    <citation type="journal article" date="2014" name="PLoS ONE">
        <title>Global Analysis of Gene Expression Profiles in Physic Nut (Jatropha curcas L.) Seedlings Exposed to Salt Stress.</title>
        <authorList>
            <person name="Zhang L."/>
            <person name="Zhang C."/>
            <person name="Wu P."/>
            <person name="Chen Y."/>
            <person name="Li M."/>
            <person name="Jiang H."/>
            <person name="Wu G."/>
        </authorList>
    </citation>
    <scope>NUCLEOTIDE SEQUENCE [LARGE SCALE GENOMIC DNA]</scope>
    <source>
        <strain evidence="4">cv. GZQX0401</strain>
        <tissue evidence="3">Young leaves</tissue>
    </source>
</reference>
<evidence type="ECO:0000313" key="3">
    <source>
        <dbReference type="EMBL" id="KDP29045.1"/>
    </source>
</evidence>
<dbReference type="NCBIfam" id="TIGR00756">
    <property type="entry name" value="PPR"/>
    <property type="match status" value="6"/>
</dbReference>
<feature type="repeat" description="PPR" evidence="2">
    <location>
        <begin position="266"/>
        <end position="300"/>
    </location>
</feature>
<dbReference type="PANTHER" id="PTHR47926:SF472">
    <property type="entry name" value="REPEAT (PPR) SUPERFAMILY PROTEIN, PUTATIVE-RELATED"/>
    <property type="match status" value="1"/>
</dbReference>
<feature type="repeat" description="PPR" evidence="2">
    <location>
        <begin position="328"/>
        <end position="362"/>
    </location>
</feature>
<dbReference type="InterPro" id="IPR046960">
    <property type="entry name" value="PPR_At4g14850-like_plant"/>
</dbReference>
<feature type="repeat" description="PPR" evidence="2">
    <location>
        <begin position="195"/>
        <end position="230"/>
    </location>
</feature>
<evidence type="ECO:0000256" key="1">
    <source>
        <dbReference type="ARBA" id="ARBA00022737"/>
    </source>
</evidence>
<dbReference type="AlphaFoldDB" id="A0A067K9S1"/>
<organism evidence="3 4">
    <name type="scientific">Jatropha curcas</name>
    <name type="common">Barbados nut</name>
    <dbReference type="NCBI Taxonomy" id="180498"/>
    <lineage>
        <taxon>Eukaryota</taxon>
        <taxon>Viridiplantae</taxon>
        <taxon>Streptophyta</taxon>
        <taxon>Embryophyta</taxon>
        <taxon>Tracheophyta</taxon>
        <taxon>Spermatophyta</taxon>
        <taxon>Magnoliopsida</taxon>
        <taxon>eudicotyledons</taxon>
        <taxon>Gunneridae</taxon>
        <taxon>Pentapetalae</taxon>
        <taxon>rosids</taxon>
        <taxon>fabids</taxon>
        <taxon>Malpighiales</taxon>
        <taxon>Euphorbiaceae</taxon>
        <taxon>Crotonoideae</taxon>
        <taxon>Jatropheae</taxon>
        <taxon>Jatropha</taxon>
    </lineage>
</organism>
<keyword evidence="1" id="KW-0677">Repeat</keyword>
<dbReference type="Gene3D" id="1.25.40.10">
    <property type="entry name" value="Tetratricopeptide repeat domain"/>
    <property type="match status" value="5"/>
</dbReference>
<accession>A0A067K9S1</accession>
<feature type="repeat" description="PPR" evidence="2">
    <location>
        <begin position="429"/>
        <end position="463"/>
    </location>
</feature>
<dbReference type="Pfam" id="PF01535">
    <property type="entry name" value="PPR"/>
    <property type="match status" value="6"/>
</dbReference>
<feature type="repeat" description="PPR" evidence="2">
    <location>
        <begin position="566"/>
        <end position="600"/>
    </location>
</feature>
<dbReference type="PROSITE" id="PS51375">
    <property type="entry name" value="PPR"/>
    <property type="match status" value="6"/>
</dbReference>
<dbReference type="FunFam" id="1.25.40.10:FF:000344">
    <property type="entry name" value="Pentatricopeptide repeat-containing protein"/>
    <property type="match status" value="1"/>
</dbReference>